<comment type="caution">
    <text evidence="2">The sequence shown here is derived from an EMBL/GenBank/DDBJ whole genome shotgun (WGS) entry which is preliminary data.</text>
</comment>
<feature type="compositionally biased region" description="Basic and acidic residues" evidence="1">
    <location>
        <begin position="194"/>
        <end position="212"/>
    </location>
</feature>
<dbReference type="Proteomes" id="UP001266305">
    <property type="component" value="Unassembled WGS sequence"/>
</dbReference>
<sequence>MPRTALPGPSAPDGPAILAEGTLGLPQLGLWAGEDTSQSLRDDSSSESGSGNGSSTLNPSTSSSTQGDPAFPEMNGNGAVAPMDFTTAAEDQPINLCDKLPPATALGTPSYPSDGCGADGLRSRVKYGVKTTPELPGFAPQSAVSLVAVPRPRCHITGSGSYDSIKTEVSGCPEDLTVGRAPTADDDDDDHDDHEDNDKMNDSEGMDPERLKAFNVSTG</sequence>
<name>A0ABQ9VKC0_SAGOE</name>
<feature type="region of interest" description="Disordered" evidence="1">
    <location>
        <begin position="173"/>
        <end position="219"/>
    </location>
</feature>
<feature type="compositionally biased region" description="Low complexity" evidence="1">
    <location>
        <begin position="46"/>
        <end position="64"/>
    </location>
</feature>
<proteinExistence type="predicted"/>
<gene>
    <name evidence="2" type="primary">NOL4L_2</name>
    <name evidence="2" type="ORF">P7K49_009550</name>
</gene>
<protein>
    <submittedName>
        <fullName evidence="2">Nucleolar protein 4-like</fullName>
    </submittedName>
</protein>
<evidence type="ECO:0000313" key="3">
    <source>
        <dbReference type="Proteomes" id="UP001266305"/>
    </source>
</evidence>
<feature type="compositionally biased region" description="Acidic residues" evidence="1">
    <location>
        <begin position="184"/>
        <end position="193"/>
    </location>
</feature>
<dbReference type="EMBL" id="JASSZA010000005">
    <property type="protein sequence ID" value="KAK2109804.1"/>
    <property type="molecule type" value="Genomic_DNA"/>
</dbReference>
<reference evidence="2 3" key="1">
    <citation type="submission" date="2023-05" db="EMBL/GenBank/DDBJ databases">
        <title>B98-5 Cell Line De Novo Hybrid Assembly: An Optical Mapping Approach.</title>
        <authorList>
            <person name="Kananen K."/>
            <person name="Auerbach J.A."/>
            <person name="Kautto E."/>
            <person name="Blachly J.S."/>
        </authorList>
    </citation>
    <scope>NUCLEOTIDE SEQUENCE [LARGE SCALE GENOMIC DNA]</scope>
    <source>
        <strain evidence="2">B95-8</strain>
        <tissue evidence="2">Cell line</tissue>
    </source>
</reference>
<organism evidence="2 3">
    <name type="scientific">Saguinus oedipus</name>
    <name type="common">Cotton-top tamarin</name>
    <name type="synonym">Oedipomidas oedipus</name>
    <dbReference type="NCBI Taxonomy" id="9490"/>
    <lineage>
        <taxon>Eukaryota</taxon>
        <taxon>Metazoa</taxon>
        <taxon>Chordata</taxon>
        <taxon>Craniata</taxon>
        <taxon>Vertebrata</taxon>
        <taxon>Euteleostomi</taxon>
        <taxon>Mammalia</taxon>
        <taxon>Eutheria</taxon>
        <taxon>Euarchontoglires</taxon>
        <taxon>Primates</taxon>
        <taxon>Haplorrhini</taxon>
        <taxon>Platyrrhini</taxon>
        <taxon>Cebidae</taxon>
        <taxon>Callitrichinae</taxon>
        <taxon>Saguinus</taxon>
    </lineage>
</organism>
<feature type="region of interest" description="Disordered" evidence="1">
    <location>
        <begin position="99"/>
        <end position="121"/>
    </location>
</feature>
<keyword evidence="3" id="KW-1185">Reference proteome</keyword>
<feature type="region of interest" description="Disordered" evidence="1">
    <location>
        <begin position="1"/>
        <end position="87"/>
    </location>
</feature>
<evidence type="ECO:0000313" key="2">
    <source>
        <dbReference type="EMBL" id="KAK2109804.1"/>
    </source>
</evidence>
<evidence type="ECO:0000256" key="1">
    <source>
        <dbReference type="SAM" id="MobiDB-lite"/>
    </source>
</evidence>
<accession>A0ABQ9VKC0</accession>